<keyword evidence="1" id="KW-0328">Glycosyltransferase</keyword>
<evidence type="ECO:0000313" key="5">
    <source>
        <dbReference type="Proteomes" id="UP001149074"/>
    </source>
</evidence>
<dbReference type="EMBL" id="JAPQKI010000004">
    <property type="protein sequence ID" value="KAJ5104264.1"/>
    <property type="molecule type" value="Genomic_DNA"/>
</dbReference>
<evidence type="ECO:0000259" key="3">
    <source>
        <dbReference type="Pfam" id="PF06722"/>
    </source>
</evidence>
<evidence type="ECO:0000313" key="4">
    <source>
        <dbReference type="EMBL" id="KAJ5104264.1"/>
    </source>
</evidence>
<gene>
    <name evidence="4" type="ORF">N7532_004793</name>
</gene>
<name>A0A9W9KF78_9EURO</name>
<proteinExistence type="predicted"/>
<dbReference type="OrthoDB" id="5835829at2759"/>
<dbReference type="CDD" id="cd03784">
    <property type="entry name" value="GT1_Gtf-like"/>
    <property type="match status" value="1"/>
</dbReference>
<dbReference type="PANTHER" id="PTHR48043:SF145">
    <property type="entry name" value="FI06409P-RELATED"/>
    <property type="match status" value="1"/>
</dbReference>
<accession>A0A9W9KF78</accession>
<dbReference type="Gene3D" id="3.40.50.2000">
    <property type="entry name" value="Glycogen Phosphorylase B"/>
    <property type="match status" value="2"/>
</dbReference>
<keyword evidence="5" id="KW-1185">Reference proteome</keyword>
<evidence type="ECO:0000256" key="2">
    <source>
        <dbReference type="ARBA" id="ARBA00022679"/>
    </source>
</evidence>
<dbReference type="GO" id="GO:0008194">
    <property type="term" value="F:UDP-glycosyltransferase activity"/>
    <property type="evidence" value="ECO:0007669"/>
    <property type="project" value="InterPro"/>
</dbReference>
<dbReference type="InterPro" id="IPR010610">
    <property type="entry name" value="EryCIII-like_C"/>
</dbReference>
<comment type="caution">
    <text evidence="4">The sequence shown here is derived from an EMBL/GenBank/DDBJ whole genome shotgun (WGS) entry which is preliminary data.</text>
</comment>
<dbReference type="Pfam" id="PF06722">
    <property type="entry name" value="EryCIII-like_C"/>
    <property type="match status" value="1"/>
</dbReference>
<dbReference type="GeneID" id="81356266"/>
<feature type="domain" description="Erythromycin biosynthesis protein CIII-like C-terminal" evidence="3">
    <location>
        <begin position="383"/>
        <end position="482"/>
    </location>
</feature>
<dbReference type="SUPFAM" id="SSF53756">
    <property type="entry name" value="UDP-Glycosyltransferase/glycogen phosphorylase"/>
    <property type="match status" value="1"/>
</dbReference>
<dbReference type="PANTHER" id="PTHR48043">
    <property type="entry name" value="EG:EG0003.4 PROTEIN-RELATED"/>
    <property type="match status" value="1"/>
</dbReference>
<keyword evidence="2" id="KW-0808">Transferase</keyword>
<dbReference type="InterPro" id="IPR050271">
    <property type="entry name" value="UDP-glycosyltransferase"/>
</dbReference>
<dbReference type="AlphaFoldDB" id="A0A9W9KF78"/>
<reference evidence="4" key="1">
    <citation type="submission" date="2022-11" db="EMBL/GenBank/DDBJ databases">
        <authorList>
            <person name="Petersen C."/>
        </authorList>
    </citation>
    <scope>NUCLEOTIDE SEQUENCE</scope>
    <source>
        <strain evidence="4">IBT 30761</strain>
    </source>
</reference>
<organism evidence="4 5">
    <name type="scientific">Penicillium argentinense</name>
    <dbReference type="NCBI Taxonomy" id="1131581"/>
    <lineage>
        <taxon>Eukaryota</taxon>
        <taxon>Fungi</taxon>
        <taxon>Dikarya</taxon>
        <taxon>Ascomycota</taxon>
        <taxon>Pezizomycotina</taxon>
        <taxon>Eurotiomycetes</taxon>
        <taxon>Eurotiomycetidae</taxon>
        <taxon>Eurotiales</taxon>
        <taxon>Aspergillaceae</taxon>
        <taxon>Penicillium</taxon>
    </lineage>
</organism>
<dbReference type="GO" id="GO:0016758">
    <property type="term" value="F:hexosyltransferase activity"/>
    <property type="evidence" value="ECO:0007669"/>
    <property type="project" value="UniProtKB-ARBA"/>
</dbReference>
<dbReference type="InterPro" id="IPR002213">
    <property type="entry name" value="UDP_glucos_trans"/>
</dbReference>
<dbReference type="Proteomes" id="UP001149074">
    <property type="component" value="Unassembled WGS sequence"/>
</dbReference>
<reference evidence="4" key="2">
    <citation type="journal article" date="2023" name="IMA Fungus">
        <title>Comparative genomic study of the Penicillium genus elucidates a diverse pangenome and 15 lateral gene transfer events.</title>
        <authorList>
            <person name="Petersen C."/>
            <person name="Sorensen T."/>
            <person name="Nielsen M.R."/>
            <person name="Sondergaard T.E."/>
            <person name="Sorensen J.L."/>
            <person name="Fitzpatrick D.A."/>
            <person name="Frisvad J.C."/>
            <person name="Nielsen K.L."/>
        </authorList>
    </citation>
    <scope>NUCLEOTIDE SEQUENCE</scope>
    <source>
        <strain evidence="4">IBT 30761</strain>
    </source>
</reference>
<sequence length="515" mass="56954">MALHNSSRPRKILLLTNVERGEANVFLATSHSLLQLEPNVELHFASFTGLEDTVSAVSEDVRRSVPEAKPIIFHKIEGLTFMEGVQDHLSREEGPARKHYIPESFLVQPSFSNTKWAIRDTIPIFVPYDGPQLVQLVSSIIEIINKVDADLVVVNSLMTAGLTASYHLGVKFVCLSPNALRDFAASTQPRAAGLWKFPALFSGYPYPVPWYRIPLNIYFTLYAVTKFVTDKRRQPVEKYLAEKTGAALRTPVDLIQSRSQDLKILVSTFPELDFPLIIPEHVIPCGPILRNASPSVAEADPDLGNWLARAPTIYVNLGTICQIAEDQAMELALALKTVLDTLKKLPEAQNLQVLWKIKKLGEYSVSEPGCEIEKVLGECIRADSMRIVDWLQAEPISILQSGHVVCSIHQGGANSYNEAVSSGVAQVVLPQWTDCYDYAQRVEMLGIGRLGSRKSKPQWSAPELSEELLHVLHGESSRAIKQKATELAIMCEKRGSGAKTAALVLLGECPKVDVE</sequence>
<dbReference type="RefSeq" id="XP_056477644.1">
    <property type="nucleotide sequence ID" value="XM_056617287.1"/>
</dbReference>
<evidence type="ECO:0000256" key="1">
    <source>
        <dbReference type="ARBA" id="ARBA00022676"/>
    </source>
</evidence>
<protein>
    <submittedName>
        <fullName evidence="4">Family 1 glycosyltransferase</fullName>
    </submittedName>
</protein>